<dbReference type="GO" id="GO:0031145">
    <property type="term" value="P:anaphase-promoting complex-dependent catabolic process"/>
    <property type="evidence" value="ECO:0007669"/>
    <property type="project" value="TreeGrafter"/>
</dbReference>
<dbReference type="EMBL" id="CAUYUE010000010">
    <property type="protein sequence ID" value="CAK0784340.1"/>
    <property type="molecule type" value="Genomic_DNA"/>
</dbReference>
<evidence type="ECO:0000256" key="4">
    <source>
        <dbReference type="ARBA" id="ARBA00022776"/>
    </source>
</evidence>
<dbReference type="AlphaFoldDB" id="A0AAV1IEC1"/>
<dbReference type="PANTHER" id="PTHR12830">
    <property type="entry name" value="ANAPHASE-PROMOTING COMPLEX SUBUNIT 5"/>
    <property type="match status" value="1"/>
</dbReference>
<evidence type="ECO:0000256" key="2">
    <source>
        <dbReference type="ARBA" id="ARBA00016066"/>
    </source>
</evidence>
<feature type="domain" description="Anaphase-promoting complex subunit 5" evidence="9">
    <location>
        <begin position="147"/>
        <end position="235"/>
    </location>
</feature>
<dbReference type="GO" id="GO:0051301">
    <property type="term" value="P:cell division"/>
    <property type="evidence" value="ECO:0007669"/>
    <property type="project" value="UniProtKB-KW"/>
</dbReference>
<proteinExistence type="inferred from homology"/>
<dbReference type="Proteomes" id="UP001314263">
    <property type="component" value="Unassembled WGS sequence"/>
</dbReference>
<comment type="similarity">
    <text evidence="1">Belongs to the APC5 family.</text>
</comment>
<evidence type="ECO:0000256" key="5">
    <source>
        <dbReference type="ARBA" id="ARBA00022786"/>
    </source>
</evidence>
<reference evidence="10 11" key="1">
    <citation type="submission" date="2023-10" db="EMBL/GenBank/DDBJ databases">
        <authorList>
            <person name="Maclean D."/>
            <person name="Macfadyen A."/>
        </authorList>
    </citation>
    <scope>NUCLEOTIDE SEQUENCE [LARGE SCALE GENOMIC DNA]</scope>
</reference>
<sequence length="720" mass="77202">MQDCISTSQIFRKLLVLTRDSNVLSTWSFGQLLSQLQGSMVGVSESSTAWAPDVIREQLQAFRSSDDLLSFFSELKDLVHRNTDGRDVEGGYHQSSALGQYLHRCCLDYEDLTLEGLCRLLSDVKAFLESPDAPPSMPSQRPAALQEHVKALEQQDVILAINRSHEHFDHKGVEAKKGSSGKHQSALLNLGAVHTHFGHVQEATLALTEAMHIAQQSGDNMALAHSLAMLSHLVDSASLSAAPVLSSGPPSRRAEAKHIHLLRLLRKCLGRAQKLQLPHVEAYARLVLAKFALQHTIPIAGQASPEERQQEEGHPSGAAAVSKAWQDLAHSHLAASLAAAVPVPPMLAPAPAAGVNPPRHTLADLYTQTDRPVFDPAFQESHTAAAAAVQQSTAAALLLKGLPWKRAAAPSLAAVSALTHLVCHGDAPPEERCLAFAQLAQHAAEHRGCRAAEQVLQVADAECPGSQSTPLMLARLGIAHSRALARRDISDAQRFGSMMSALCHPDDAVMLEHRVEAEIRNAHTLLRAGNYEEALQAASQLFELCVEADFQEEAVGILLLMADIYSEADHPCSALPYALSAWLHATELGMDLKAAEATSKLAAANAKMGYAATATSSFNQQLPCILAAAPLRLKARALNAMADAALAGASEEDIQEDPHRYLAPLRIAAAALEDSEDWAEAADAHHLAALICDTAHLQPQRNLAASSWQRVAARACSVSS</sequence>
<dbReference type="InterPro" id="IPR011990">
    <property type="entry name" value="TPR-like_helical_dom_sf"/>
</dbReference>
<keyword evidence="4" id="KW-0498">Mitosis</keyword>
<comment type="function">
    <text evidence="8">Component of the anaphase promoting complex/cyclosome (APC/C), a cell cycle-regulated E3 ubiquitin ligase that controls progression through mitosis and the G1 phase of the cell cycle. The APC/C complex acts by mediating ubiquitination and subsequent degradation of target proteins: it mainly mediates the formation of 'Lys-11'-linked polyubiquitin chains and, to a lower extent, the formation of 'Lys-48'- and 'Lys-63'-linked polyubiquitin chains. The APC/C complex catalyzes assembly of branched 'Lys-11'-/'Lys-48'-linked branched ubiquitin chains on target proteins.</text>
</comment>
<dbReference type="SUPFAM" id="SSF48452">
    <property type="entry name" value="TPR-like"/>
    <property type="match status" value="1"/>
</dbReference>
<gene>
    <name evidence="10" type="ORF">CVIRNUC_007544</name>
</gene>
<keyword evidence="3" id="KW-0132">Cell division</keyword>
<evidence type="ECO:0000313" key="11">
    <source>
        <dbReference type="Proteomes" id="UP001314263"/>
    </source>
</evidence>
<accession>A0AAV1IEC1</accession>
<name>A0AAV1IEC1_9CHLO</name>
<dbReference type="Pfam" id="PF12862">
    <property type="entry name" value="ANAPC5"/>
    <property type="match status" value="1"/>
</dbReference>
<evidence type="ECO:0000256" key="6">
    <source>
        <dbReference type="ARBA" id="ARBA00023306"/>
    </source>
</evidence>
<evidence type="ECO:0000256" key="7">
    <source>
        <dbReference type="ARBA" id="ARBA00031069"/>
    </source>
</evidence>
<dbReference type="GO" id="GO:0070979">
    <property type="term" value="P:protein K11-linked ubiquitination"/>
    <property type="evidence" value="ECO:0007669"/>
    <property type="project" value="TreeGrafter"/>
</dbReference>
<evidence type="ECO:0000256" key="8">
    <source>
        <dbReference type="ARBA" id="ARBA00045696"/>
    </source>
</evidence>
<dbReference type="GO" id="GO:0005680">
    <property type="term" value="C:anaphase-promoting complex"/>
    <property type="evidence" value="ECO:0007669"/>
    <property type="project" value="InterPro"/>
</dbReference>
<organism evidence="10 11">
    <name type="scientific">Coccomyxa viridis</name>
    <dbReference type="NCBI Taxonomy" id="1274662"/>
    <lineage>
        <taxon>Eukaryota</taxon>
        <taxon>Viridiplantae</taxon>
        <taxon>Chlorophyta</taxon>
        <taxon>core chlorophytes</taxon>
        <taxon>Trebouxiophyceae</taxon>
        <taxon>Trebouxiophyceae incertae sedis</taxon>
        <taxon>Coccomyxaceae</taxon>
        <taxon>Coccomyxa</taxon>
    </lineage>
</organism>
<dbReference type="GO" id="GO:0045842">
    <property type="term" value="P:positive regulation of mitotic metaphase/anaphase transition"/>
    <property type="evidence" value="ECO:0007669"/>
    <property type="project" value="TreeGrafter"/>
</dbReference>
<evidence type="ECO:0000313" key="10">
    <source>
        <dbReference type="EMBL" id="CAK0784340.1"/>
    </source>
</evidence>
<evidence type="ECO:0000259" key="9">
    <source>
        <dbReference type="Pfam" id="PF12862"/>
    </source>
</evidence>
<keyword evidence="6" id="KW-0131">Cell cycle</keyword>
<dbReference type="InterPro" id="IPR026000">
    <property type="entry name" value="Apc5_dom"/>
</dbReference>
<comment type="caution">
    <text evidence="10">The sequence shown here is derived from an EMBL/GenBank/DDBJ whole genome shotgun (WGS) entry which is preliminary data.</text>
</comment>
<dbReference type="PANTHER" id="PTHR12830:SF9">
    <property type="entry name" value="ANAPHASE-PROMOTING COMPLEX SUBUNIT 5"/>
    <property type="match status" value="1"/>
</dbReference>
<protein>
    <recommendedName>
        <fullName evidence="2">Anaphase-promoting complex subunit 5</fullName>
    </recommendedName>
    <alternativeName>
        <fullName evidence="7">Cyclosome subunit 5</fullName>
    </alternativeName>
</protein>
<keyword evidence="5" id="KW-0833">Ubl conjugation pathway</keyword>
<evidence type="ECO:0000256" key="1">
    <source>
        <dbReference type="ARBA" id="ARBA00007450"/>
    </source>
</evidence>
<keyword evidence="11" id="KW-1185">Reference proteome</keyword>
<evidence type="ECO:0000256" key="3">
    <source>
        <dbReference type="ARBA" id="ARBA00022618"/>
    </source>
</evidence>
<dbReference type="InterPro" id="IPR037679">
    <property type="entry name" value="Apc5"/>
</dbReference>